<protein>
    <recommendedName>
        <fullName evidence="1">F-box associated beta-propeller type 3 domain-containing protein</fullName>
    </recommendedName>
</protein>
<accession>A0A2G5DCA8</accession>
<dbReference type="EMBL" id="KZ305040">
    <property type="protein sequence ID" value="PIA41160.1"/>
    <property type="molecule type" value="Genomic_DNA"/>
</dbReference>
<dbReference type="AlphaFoldDB" id="A0A2G5DCA8"/>
<keyword evidence="3" id="KW-1185">Reference proteome</keyword>
<feature type="domain" description="F-box associated beta-propeller type 3" evidence="1">
    <location>
        <begin position="13"/>
        <end position="138"/>
    </location>
</feature>
<dbReference type="InterPro" id="IPR017451">
    <property type="entry name" value="F-box-assoc_interact_dom"/>
</dbReference>
<proteinExistence type="predicted"/>
<dbReference type="InParanoid" id="A0A2G5DCA8"/>
<name>A0A2G5DCA8_AQUCA</name>
<evidence type="ECO:0000313" key="2">
    <source>
        <dbReference type="EMBL" id="PIA41160.1"/>
    </source>
</evidence>
<gene>
    <name evidence="2" type="ORF">AQUCO_02300155v1</name>
</gene>
<dbReference type="InterPro" id="IPR013187">
    <property type="entry name" value="F-box-assoc_dom_typ3"/>
</dbReference>
<evidence type="ECO:0000259" key="1">
    <source>
        <dbReference type="Pfam" id="PF08268"/>
    </source>
</evidence>
<dbReference type="Proteomes" id="UP000230069">
    <property type="component" value="Unassembled WGS sequence"/>
</dbReference>
<organism evidence="2 3">
    <name type="scientific">Aquilegia coerulea</name>
    <name type="common">Rocky mountain columbine</name>
    <dbReference type="NCBI Taxonomy" id="218851"/>
    <lineage>
        <taxon>Eukaryota</taxon>
        <taxon>Viridiplantae</taxon>
        <taxon>Streptophyta</taxon>
        <taxon>Embryophyta</taxon>
        <taxon>Tracheophyta</taxon>
        <taxon>Spermatophyta</taxon>
        <taxon>Magnoliopsida</taxon>
        <taxon>Ranunculales</taxon>
        <taxon>Ranunculaceae</taxon>
        <taxon>Thalictroideae</taxon>
        <taxon>Aquilegia</taxon>
    </lineage>
</organism>
<reference evidence="2 3" key="1">
    <citation type="submission" date="2017-09" db="EMBL/GenBank/DDBJ databases">
        <title>WGS assembly of Aquilegia coerulea Goldsmith.</title>
        <authorList>
            <person name="Hodges S."/>
            <person name="Kramer E."/>
            <person name="Nordborg M."/>
            <person name="Tomkins J."/>
            <person name="Borevitz J."/>
            <person name="Derieg N."/>
            <person name="Yan J."/>
            <person name="Mihaltcheva S."/>
            <person name="Hayes R.D."/>
            <person name="Rokhsar D."/>
        </authorList>
    </citation>
    <scope>NUCLEOTIDE SEQUENCE [LARGE SCALE GENOMIC DNA]</scope>
    <source>
        <strain evidence="3">cv. Goldsmith</strain>
    </source>
</reference>
<dbReference type="STRING" id="218851.A0A2G5DCA8"/>
<sequence length="197" mass="23464">MAQYHTIDYFHRSFSSDLQCETFHSKYNKWKKSKDIKLPFFMYLPHGSAISSNEAFHWLTNKDYIFAFNYTQEKWTLLSLPEEATTNTNRKQLVQYENKLALLSMEEELMELWVMQNYAKGLWNKRHRVKLNLIGNTNQLVDLYTSDVAFARGFCKVMWYNYINNSCTEVDTKVPITHLDEIFPFHSDSEYSFLGED</sequence>
<dbReference type="InterPro" id="IPR050796">
    <property type="entry name" value="SCF_F-box_component"/>
</dbReference>
<dbReference type="NCBIfam" id="TIGR01640">
    <property type="entry name" value="F_box_assoc_1"/>
    <property type="match status" value="1"/>
</dbReference>
<dbReference type="PANTHER" id="PTHR31672">
    <property type="entry name" value="BNACNNG10540D PROTEIN"/>
    <property type="match status" value="1"/>
</dbReference>
<dbReference type="Pfam" id="PF08268">
    <property type="entry name" value="FBA_3"/>
    <property type="match status" value="1"/>
</dbReference>
<evidence type="ECO:0000313" key="3">
    <source>
        <dbReference type="Proteomes" id="UP000230069"/>
    </source>
</evidence>
<dbReference type="OrthoDB" id="1845982at2759"/>
<dbReference type="PANTHER" id="PTHR31672:SF8">
    <property type="entry name" value="F-BOX DOMAIN-CONTAINING PROTEIN"/>
    <property type="match status" value="1"/>
</dbReference>